<accession>N4WMQ3</accession>
<proteinExistence type="predicted"/>
<evidence type="ECO:0000313" key="1">
    <source>
        <dbReference type="EMBL" id="ENI01684.1"/>
    </source>
</evidence>
<evidence type="ECO:0000313" key="2">
    <source>
        <dbReference type="Proteomes" id="UP000012338"/>
    </source>
</evidence>
<feature type="non-terminal residue" evidence="1">
    <location>
        <position position="81"/>
    </location>
</feature>
<gene>
    <name evidence="1" type="ORF">COCC4DRAFT_118540</name>
</gene>
<dbReference type="OrthoDB" id="3691787at2759"/>
<dbReference type="AlphaFoldDB" id="N4WMQ3"/>
<reference evidence="2" key="2">
    <citation type="journal article" date="2013" name="PLoS Genet.">
        <title>Comparative genome structure, secondary metabolite, and effector coding capacity across Cochliobolus pathogens.</title>
        <authorList>
            <person name="Condon B.J."/>
            <person name="Leng Y."/>
            <person name="Wu D."/>
            <person name="Bushley K.E."/>
            <person name="Ohm R.A."/>
            <person name="Otillar R."/>
            <person name="Martin J."/>
            <person name="Schackwitz W."/>
            <person name="Grimwood J."/>
            <person name="MohdZainudin N."/>
            <person name="Xue C."/>
            <person name="Wang R."/>
            <person name="Manning V.A."/>
            <person name="Dhillon B."/>
            <person name="Tu Z.J."/>
            <person name="Steffenson B.J."/>
            <person name="Salamov A."/>
            <person name="Sun H."/>
            <person name="Lowry S."/>
            <person name="LaButti K."/>
            <person name="Han J."/>
            <person name="Copeland A."/>
            <person name="Lindquist E."/>
            <person name="Barry K."/>
            <person name="Schmutz J."/>
            <person name="Baker S.E."/>
            <person name="Ciuffetti L.M."/>
            <person name="Grigoriev I.V."/>
            <person name="Zhong S."/>
            <person name="Turgeon B.G."/>
        </authorList>
    </citation>
    <scope>NUCLEOTIDE SEQUENCE [LARGE SCALE GENOMIC DNA]</scope>
    <source>
        <strain evidence="2">C4 / ATCC 48331 / race T</strain>
    </source>
</reference>
<organism evidence="1 2">
    <name type="scientific">Cochliobolus heterostrophus (strain C4 / ATCC 48331 / race T)</name>
    <name type="common">Southern corn leaf blight fungus</name>
    <name type="synonym">Bipolaris maydis</name>
    <dbReference type="NCBI Taxonomy" id="665024"/>
    <lineage>
        <taxon>Eukaryota</taxon>
        <taxon>Fungi</taxon>
        <taxon>Dikarya</taxon>
        <taxon>Ascomycota</taxon>
        <taxon>Pezizomycotina</taxon>
        <taxon>Dothideomycetes</taxon>
        <taxon>Pleosporomycetidae</taxon>
        <taxon>Pleosporales</taxon>
        <taxon>Pleosporineae</taxon>
        <taxon>Pleosporaceae</taxon>
        <taxon>Bipolaris</taxon>
    </lineage>
</organism>
<keyword evidence="2" id="KW-1185">Reference proteome</keyword>
<evidence type="ECO:0008006" key="3">
    <source>
        <dbReference type="Google" id="ProtNLM"/>
    </source>
</evidence>
<dbReference type="EMBL" id="KB733467">
    <property type="protein sequence ID" value="ENI01684.1"/>
    <property type="molecule type" value="Genomic_DNA"/>
</dbReference>
<dbReference type="HOGENOM" id="CLU_013929_8_5_1"/>
<sequence length="81" mass="9112">LSQQRVAAVYNMPESTLRRQRAIPAFQRVIYPDCSRLTKQEGEVPVQHIRKLDTRGFAPTLAYVQEMADQLLAARDGGKVG</sequence>
<dbReference type="Proteomes" id="UP000012338">
    <property type="component" value="Unassembled WGS sequence"/>
</dbReference>
<reference evidence="1 2" key="1">
    <citation type="journal article" date="2012" name="PLoS Pathog.">
        <title>Diverse lifestyles and strategies of plant pathogenesis encoded in the genomes of eighteen Dothideomycetes fungi.</title>
        <authorList>
            <person name="Ohm R.A."/>
            <person name="Feau N."/>
            <person name="Henrissat B."/>
            <person name="Schoch C.L."/>
            <person name="Horwitz B.A."/>
            <person name="Barry K.W."/>
            <person name="Condon B.J."/>
            <person name="Copeland A.C."/>
            <person name="Dhillon B."/>
            <person name="Glaser F."/>
            <person name="Hesse C.N."/>
            <person name="Kosti I."/>
            <person name="LaButti K."/>
            <person name="Lindquist E.A."/>
            <person name="Lucas S."/>
            <person name="Salamov A.A."/>
            <person name="Bradshaw R.E."/>
            <person name="Ciuffetti L."/>
            <person name="Hamelin R.C."/>
            <person name="Kema G.H.J."/>
            <person name="Lawrence C."/>
            <person name="Scott J.A."/>
            <person name="Spatafora J.W."/>
            <person name="Turgeon B.G."/>
            <person name="de Wit P.J.G.M."/>
            <person name="Zhong S."/>
            <person name="Goodwin S.B."/>
            <person name="Grigoriev I.V."/>
        </authorList>
    </citation>
    <scope>NUCLEOTIDE SEQUENCE [LARGE SCALE GENOMIC DNA]</scope>
    <source>
        <strain evidence="2">C4 / ATCC 48331 / race T</strain>
    </source>
</reference>
<name>N4WMQ3_COCH4</name>
<feature type="non-terminal residue" evidence="1">
    <location>
        <position position="1"/>
    </location>
</feature>
<protein>
    <recommendedName>
        <fullName evidence="3">HTH psq-type domain-containing protein</fullName>
    </recommendedName>
</protein>